<dbReference type="InterPro" id="IPR013154">
    <property type="entry name" value="ADH-like_N"/>
</dbReference>
<dbReference type="SUPFAM" id="SSF50129">
    <property type="entry name" value="GroES-like"/>
    <property type="match status" value="1"/>
</dbReference>
<dbReference type="CDD" id="cd05286">
    <property type="entry name" value="QOR2"/>
    <property type="match status" value="1"/>
</dbReference>
<dbReference type="PANTHER" id="PTHR48106:SF13">
    <property type="entry name" value="QUINONE OXIDOREDUCTASE-RELATED"/>
    <property type="match status" value="1"/>
</dbReference>
<dbReference type="GO" id="GO:0070402">
    <property type="term" value="F:NADPH binding"/>
    <property type="evidence" value="ECO:0007669"/>
    <property type="project" value="TreeGrafter"/>
</dbReference>
<keyword evidence="2" id="KW-0560">Oxidoreductase</keyword>
<dbReference type="GO" id="GO:0003960">
    <property type="term" value="F:quinone reductase (NADPH) activity"/>
    <property type="evidence" value="ECO:0007669"/>
    <property type="project" value="InterPro"/>
</dbReference>
<proteinExistence type="predicted"/>
<dbReference type="Pfam" id="PF00107">
    <property type="entry name" value="ADH_zinc_N"/>
    <property type="match status" value="1"/>
</dbReference>
<comment type="caution">
    <text evidence="4">The sequence shown here is derived from an EMBL/GenBank/DDBJ whole genome shotgun (WGS) entry which is preliminary data.</text>
</comment>
<evidence type="ECO:0000256" key="1">
    <source>
        <dbReference type="ARBA" id="ARBA00022857"/>
    </source>
</evidence>
<dbReference type="InterPro" id="IPR047618">
    <property type="entry name" value="QOR-like"/>
</dbReference>
<dbReference type="Gene3D" id="3.90.180.10">
    <property type="entry name" value="Medium-chain alcohol dehydrogenases, catalytic domain"/>
    <property type="match status" value="1"/>
</dbReference>
<feature type="domain" description="Enoyl reductase (ER)" evidence="3">
    <location>
        <begin position="23"/>
        <end position="338"/>
    </location>
</feature>
<dbReference type="SUPFAM" id="SSF51735">
    <property type="entry name" value="NAD(P)-binding Rossmann-fold domains"/>
    <property type="match status" value="1"/>
</dbReference>
<protein>
    <submittedName>
        <fullName evidence="4">NADPH2:quinone reductase</fullName>
    </submittedName>
</protein>
<dbReference type="InterPro" id="IPR036291">
    <property type="entry name" value="NAD(P)-bd_dom_sf"/>
</dbReference>
<dbReference type="GO" id="GO:0005829">
    <property type="term" value="C:cytosol"/>
    <property type="evidence" value="ECO:0007669"/>
    <property type="project" value="TreeGrafter"/>
</dbReference>
<dbReference type="EMBL" id="ATMH01009740">
    <property type="protein sequence ID" value="EPY18859.1"/>
    <property type="molecule type" value="Genomic_DNA"/>
</dbReference>
<gene>
    <name evidence="5" type="ORF">STCU_02396</name>
    <name evidence="4" type="ORF">STCU_09740</name>
</gene>
<keyword evidence="1" id="KW-0521">NADP</keyword>
<evidence type="ECO:0000313" key="5">
    <source>
        <dbReference type="EMBL" id="EPY33232.1"/>
    </source>
</evidence>
<dbReference type="SMART" id="SM00829">
    <property type="entry name" value="PKS_ER"/>
    <property type="match status" value="1"/>
</dbReference>
<dbReference type="OrthoDB" id="48317at2759"/>
<dbReference type="GO" id="GO:0035925">
    <property type="term" value="F:mRNA 3'-UTR AU-rich region binding"/>
    <property type="evidence" value="ECO:0007669"/>
    <property type="project" value="TreeGrafter"/>
</dbReference>
<evidence type="ECO:0000259" key="3">
    <source>
        <dbReference type="SMART" id="SM00829"/>
    </source>
</evidence>
<evidence type="ECO:0000313" key="6">
    <source>
        <dbReference type="Proteomes" id="UP000015354"/>
    </source>
</evidence>
<dbReference type="Proteomes" id="UP000015354">
    <property type="component" value="Unassembled WGS sequence"/>
</dbReference>
<accession>S9TQD0</accession>
<dbReference type="InterPro" id="IPR011032">
    <property type="entry name" value="GroES-like_sf"/>
</dbReference>
<keyword evidence="6" id="KW-1185">Reference proteome</keyword>
<organism evidence="4 6">
    <name type="scientific">Strigomonas culicis</name>
    <dbReference type="NCBI Taxonomy" id="28005"/>
    <lineage>
        <taxon>Eukaryota</taxon>
        <taxon>Discoba</taxon>
        <taxon>Euglenozoa</taxon>
        <taxon>Kinetoplastea</taxon>
        <taxon>Metakinetoplastina</taxon>
        <taxon>Trypanosomatida</taxon>
        <taxon>Trypanosomatidae</taxon>
        <taxon>Strigomonadinae</taxon>
        <taxon>Strigomonas</taxon>
    </lineage>
</organism>
<dbReference type="Pfam" id="PF08240">
    <property type="entry name" value="ADH_N"/>
    <property type="match status" value="1"/>
</dbReference>
<reference evidence="4 6" key="1">
    <citation type="journal article" date="2013" name="PLoS ONE">
        <title>Predicting the Proteins of Angomonas deanei, Strigomonas culicis and Their Respective Endosymbionts Reveals New Aspects of the Trypanosomatidae Family.</title>
        <authorList>
            <person name="Motta M.C."/>
            <person name="Martins A.C."/>
            <person name="de Souza S.S."/>
            <person name="Catta-Preta C.M."/>
            <person name="Silva R."/>
            <person name="Klein C.C."/>
            <person name="de Almeida L.G."/>
            <person name="de Lima Cunha O."/>
            <person name="Ciapina L.P."/>
            <person name="Brocchi M."/>
            <person name="Colabardini A.C."/>
            <person name="de Araujo Lima B."/>
            <person name="Machado C.R."/>
            <person name="de Almeida Soares C.M."/>
            <person name="Probst C.M."/>
            <person name="de Menezes C.B."/>
            <person name="Thompson C.E."/>
            <person name="Bartholomeu D.C."/>
            <person name="Gradia D.F."/>
            <person name="Pavoni D.P."/>
            <person name="Grisard E.C."/>
            <person name="Fantinatti-Garboggini F."/>
            <person name="Marchini F.K."/>
            <person name="Rodrigues-Luiz G.F."/>
            <person name="Wagner G."/>
            <person name="Goldman G.H."/>
            <person name="Fietto J.L."/>
            <person name="Elias M.C."/>
            <person name="Goldman M.H."/>
            <person name="Sagot M.F."/>
            <person name="Pereira M."/>
            <person name="Stoco P.H."/>
            <person name="de Mendonca-Neto R.P."/>
            <person name="Teixeira S.M."/>
            <person name="Maciel T.E."/>
            <person name="de Oliveira Mendes T.A."/>
            <person name="Urmenyi T.P."/>
            <person name="de Souza W."/>
            <person name="Schenkman S."/>
            <person name="de Vasconcelos A.T."/>
        </authorList>
    </citation>
    <scope>NUCLEOTIDE SEQUENCE [LARGE SCALE GENOMIC DNA]</scope>
</reference>
<dbReference type="InterPro" id="IPR013149">
    <property type="entry name" value="ADH-like_C"/>
</dbReference>
<dbReference type="EMBL" id="ATMH01002396">
    <property type="protein sequence ID" value="EPY33232.1"/>
    <property type="molecule type" value="Genomic_DNA"/>
</dbReference>
<evidence type="ECO:0000256" key="2">
    <source>
        <dbReference type="ARBA" id="ARBA00023002"/>
    </source>
</evidence>
<reference evidence="4" key="2">
    <citation type="submission" date="2013-03" db="EMBL/GenBank/DDBJ databases">
        <authorList>
            <person name="Motta M.C.M."/>
            <person name="Martins A.C.A."/>
            <person name="Preta C.M.C.C."/>
            <person name="Silva R."/>
            <person name="de Souza S.S."/>
            <person name="Klein C.C."/>
            <person name="de Almeida L.G.P."/>
            <person name="Cunha O.L."/>
            <person name="Colabardini A.C."/>
            <person name="Lima B.A."/>
            <person name="Machado C.R."/>
            <person name="Soares C.M.A."/>
            <person name="de Menezes C.B.A."/>
            <person name="Bartolomeu D.C."/>
            <person name="Grisard E.C."/>
            <person name="Fantinatti-Garboggini F."/>
            <person name="Rodrigues-Luiz G.F."/>
            <person name="Wagner G."/>
            <person name="Goldman G.H."/>
            <person name="Fietto J.L.R."/>
            <person name="Ciapina L.P."/>
            <person name="Brocchi M."/>
            <person name="Elias M.C."/>
            <person name="Goldman M.H.S."/>
            <person name="Sagot M.-F."/>
            <person name="Pereira M."/>
            <person name="Stoco P.H."/>
            <person name="Teixeira S.M.R."/>
            <person name="de Mendonca-Neto R.P."/>
            <person name="Maciel T.E.F."/>
            <person name="Mendes T.A.O."/>
            <person name="Urmenyi T.P."/>
            <person name="Teixeira M.M.G."/>
            <person name="de Camargo E.F.P."/>
            <person name="de Sousa W."/>
            <person name="Schenkman S."/>
            <person name="de Vasconcelos A.T.R."/>
        </authorList>
    </citation>
    <scope>NUCLEOTIDE SEQUENCE</scope>
</reference>
<dbReference type="AlphaFoldDB" id="S9TQD0"/>
<dbReference type="PANTHER" id="PTHR48106">
    <property type="entry name" value="QUINONE OXIDOREDUCTASE PIG3-RELATED"/>
    <property type="match status" value="1"/>
</dbReference>
<name>S9TQD0_9TRYP</name>
<evidence type="ECO:0000313" key="4">
    <source>
        <dbReference type="EMBL" id="EPY18859.1"/>
    </source>
</evidence>
<dbReference type="Gene3D" id="3.40.50.720">
    <property type="entry name" value="NAD(P)-binding Rossmann-like Domain"/>
    <property type="match status" value="1"/>
</dbReference>
<sequence>MRRTALCGQRRLLFQRIRVHAHGASDQLWLEGFEPSELKTFLKPNEVLVRNTFAGVNFIDTYFRTGLYKMPQMPYTPGLEGAGAVVQVGSAAPASLLGQRVSYHGDSSGSYASFTIVAQDSLSRVPEGVSDADAAAVPCQAFTAHYLTHDSYVCGPGSVVVVQAAAGGTGLLICQMAKLRGATVIALCGGEAKAALAASVGRADHVIDYKAVHDWPAAVRQIAPEGVHAVYDGVGRDTFEGDLRVLRRRGTLVSFGNASGAVPPVAPLLLAGSIYLQRPKLNDYMVTAEEREKRAADVYGWIQKKQLQLTIGKIFPLSEAAQAHAYIEGRQSTGKLLLNCKE</sequence>
<dbReference type="InterPro" id="IPR020843">
    <property type="entry name" value="ER"/>
</dbReference>